<reference evidence="3 4" key="1">
    <citation type="submission" date="2025-05" db="UniProtKB">
        <authorList>
            <consortium name="RefSeq"/>
        </authorList>
    </citation>
    <scope>IDENTIFICATION</scope>
    <source>
        <tissue evidence="3 4">Leaf</tissue>
    </source>
</reference>
<dbReference type="RefSeq" id="XP_048132653.1">
    <property type="nucleotide sequence ID" value="XM_048276696.1"/>
</dbReference>
<keyword evidence="2" id="KW-1185">Reference proteome</keyword>
<dbReference type="PANTHER" id="PTHR34802:SF1">
    <property type="entry name" value="CHORISMATE SYNTHASE"/>
    <property type="match status" value="1"/>
</dbReference>
<protein>
    <submittedName>
        <fullName evidence="3 4">Uncharacterized protein LOC115753539</fullName>
    </submittedName>
</protein>
<evidence type="ECO:0000256" key="1">
    <source>
        <dbReference type="SAM" id="MobiDB-lite"/>
    </source>
</evidence>
<dbReference type="AlphaFoldDB" id="A0A8B8QP55"/>
<organism evidence="2 3">
    <name type="scientific">Rhodamnia argentea</name>
    <dbReference type="NCBI Taxonomy" id="178133"/>
    <lineage>
        <taxon>Eukaryota</taxon>
        <taxon>Viridiplantae</taxon>
        <taxon>Streptophyta</taxon>
        <taxon>Embryophyta</taxon>
        <taxon>Tracheophyta</taxon>
        <taxon>Spermatophyta</taxon>
        <taxon>Magnoliopsida</taxon>
        <taxon>eudicotyledons</taxon>
        <taxon>Gunneridae</taxon>
        <taxon>Pentapetalae</taxon>
        <taxon>rosids</taxon>
        <taxon>malvids</taxon>
        <taxon>Myrtales</taxon>
        <taxon>Myrtaceae</taxon>
        <taxon>Myrtoideae</taxon>
        <taxon>Myrteae</taxon>
        <taxon>Australasian group</taxon>
        <taxon>Rhodamnia</taxon>
    </lineage>
</organism>
<dbReference type="GeneID" id="115753539"/>
<feature type="compositionally biased region" description="Polar residues" evidence="1">
    <location>
        <begin position="81"/>
        <end position="95"/>
    </location>
</feature>
<feature type="compositionally biased region" description="Polar residues" evidence="1">
    <location>
        <begin position="198"/>
        <end position="210"/>
    </location>
</feature>
<gene>
    <name evidence="3 4" type="primary">LOC115753539</name>
</gene>
<evidence type="ECO:0000313" key="2">
    <source>
        <dbReference type="Proteomes" id="UP000827889"/>
    </source>
</evidence>
<dbReference type="RefSeq" id="XP_030548042.2">
    <property type="nucleotide sequence ID" value="XM_030692182.2"/>
</dbReference>
<feature type="region of interest" description="Disordered" evidence="1">
    <location>
        <begin position="645"/>
        <end position="670"/>
    </location>
</feature>
<evidence type="ECO:0000313" key="3">
    <source>
        <dbReference type="RefSeq" id="XP_030548042.2"/>
    </source>
</evidence>
<proteinExistence type="predicted"/>
<feature type="region of interest" description="Disordered" evidence="1">
    <location>
        <begin position="450"/>
        <end position="472"/>
    </location>
</feature>
<feature type="region of interest" description="Disordered" evidence="1">
    <location>
        <begin position="531"/>
        <end position="562"/>
    </location>
</feature>
<feature type="compositionally biased region" description="Basic and acidic residues" evidence="1">
    <location>
        <begin position="212"/>
        <end position="252"/>
    </location>
</feature>
<accession>A0A8B8QP55</accession>
<feature type="region of interest" description="Disordered" evidence="1">
    <location>
        <begin position="77"/>
        <end position="96"/>
    </location>
</feature>
<feature type="region of interest" description="Disordered" evidence="1">
    <location>
        <begin position="102"/>
        <end position="253"/>
    </location>
</feature>
<feature type="compositionally biased region" description="Basic and acidic residues" evidence="1">
    <location>
        <begin position="645"/>
        <end position="661"/>
    </location>
</feature>
<evidence type="ECO:0000313" key="4">
    <source>
        <dbReference type="RefSeq" id="XP_048132653.1"/>
    </source>
</evidence>
<name>A0A8B8QP55_9MYRT</name>
<dbReference type="PANTHER" id="PTHR34802">
    <property type="entry name" value="CHORISMATE SYNTHASE"/>
    <property type="match status" value="1"/>
</dbReference>
<sequence length="1070" mass="118116">MSSDNGDPCLSDHPIKLTNETKNTKISYSREFLLSLSGLDICKNLPRGFDESILAEFEDASQDRQRIPGSFLLQGYRRNEYGSSPPTRGDVSNYSRGIHGRWDSRSSGWSDKDSDSQSEWDSDTGKRYANPSRRGWQAPEHDGLLGSGGFPRPSGYTPGVSGAKFRPNDHYQLNRSPEPYHPPRPYKALPHSRREANDSFNNETFGSSDCTSEDRAEEERKRRASFELMRKEQHKAFQERQKNTPEKRKDGFDISTLMDDFTDQNKQLYTSNELDEHKEPKASTIESAKLSLGSQIAGPRPLVPPGFTTTVQDRKSHSAEVNTAAPDGSIFHARGNIVLNGLDDGQRDKETADQMSLITRLHVTPELRSSEMDKSEVIISPALDISNQTLGGKKLLGTCNLSETSESSDIAQSIDLDSQEAGRKKMMGQSDHPTTILEKLFGSALSLESAVSSSHTEQQGTKGDDVRSSHSSHSSKFAHLFVEEEKKTTNDTFSGRPKDLLSLIGVGEKGESLVSDVQMPEQLWSQNLFSDSQPKDKQMTEGTASAAVGSREQTTNRKPGGVPSVLTCEDLENTILSEIGDRGSNLRQPLQAWDVNEAKVEQPRANIDNLASQHLLSLLHKGTNNNDVALFPSFDAKFADKVDTLEGERTSNKPGDSKETTSDSLPNHGNTLTLETLFGTAFMKELQSVGAPVSAQRSSAGSARVEPFDPHGSSHPVIDESMLASVESEAISSRNIHESNGLALNGSHQSNMDITEDRFSKFDHLRTEVDALQLQHEVGPKLSNFDGPAEIRLPEEDSLITVSDPLSLQSLMPGRHPNKAELSSSNAPFDVAENFAAHGIFKEEKYAREQVPSHFHQIPFSRREPDIPFPNVHVQQSSPQLHPHRLNHVGPMFNSLDSHTVHSNTPMKIADGILHHDQPLNYQFPANMVRPQMHHLSRGFPGFDPPSHHPILQQMHLPPSFPPPHQLQGFPGGPQVTHLNNQVSGLIQELNPIQGFPFGPRRPNSGMPPPAPETGVGNNHPEAFERLIELERRANAKQMNSFTAATTAAAAAGHSQGMYGRDIDMGFRYR</sequence>
<dbReference type="KEGG" id="rarg:115753539"/>
<dbReference type="Proteomes" id="UP000827889">
    <property type="component" value="Chromosome 3"/>
</dbReference>
<feature type="compositionally biased region" description="Basic and acidic residues" evidence="1">
    <location>
        <begin position="102"/>
        <end position="115"/>
    </location>
</feature>